<gene>
    <name evidence="6" type="ORF">J3A84_08785</name>
</gene>
<proteinExistence type="predicted"/>
<dbReference type="SMART" id="SM00342">
    <property type="entry name" value="HTH_ARAC"/>
    <property type="match status" value="1"/>
</dbReference>
<dbReference type="Pfam" id="PF12833">
    <property type="entry name" value="HTH_18"/>
    <property type="match status" value="1"/>
</dbReference>
<accession>A0A939H6J3</accession>
<comment type="caution">
    <text evidence="6">The sequence shown here is derived from an EMBL/GenBank/DDBJ whole genome shotgun (WGS) entry which is preliminary data.</text>
</comment>
<feature type="compositionally biased region" description="Basic and acidic residues" evidence="4">
    <location>
        <begin position="304"/>
        <end position="313"/>
    </location>
</feature>
<protein>
    <submittedName>
        <fullName evidence="6">Helix-turn-helix transcriptional regulator</fullName>
    </submittedName>
</protein>
<dbReference type="Gene3D" id="2.60.120.10">
    <property type="entry name" value="Jelly Rolls"/>
    <property type="match status" value="1"/>
</dbReference>
<feature type="domain" description="HTH araC/xylS-type" evidence="5">
    <location>
        <begin position="178"/>
        <end position="276"/>
    </location>
</feature>
<dbReference type="SUPFAM" id="SSF51215">
    <property type="entry name" value="Regulatory protein AraC"/>
    <property type="match status" value="1"/>
</dbReference>
<evidence type="ECO:0000256" key="1">
    <source>
        <dbReference type="ARBA" id="ARBA00023015"/>
    </source>
</evidence>
<dbReference type="Proteomes" id="UP000664218">
    <property type="component" value="Unassembled WGS sequence"/>
</dbReference>
<evidence type="ECO:0000313" key="6">
    <source>
        <dbReference type="EMBL" id="MBO1265119.1"/>
    </source>
</evidence>
<organism evidence="6 7">
    <name type="scientific">Proteiniclasticum aestuarii</name>
    <dbReference type="NCBI Taxonomy" id="2817862"/>
    <lineage>
        <taxon>Bacteria</taxon>
        <taxon>Bacillati</taxon>
        <taxon>Bacillota</taxon>
        <taxon>Clostridia</taxon>
        <taxon>Eubacteriales</taxon>
        <taxon>Clostridiaceae</taxon>
        <taxon>Proteiniclasticum</taxon>
    </lineage>
</organism>
<dbReference type="PANTHER" id="PTHR43280">
    <property type="entry name" value="ARAC-FAMILY TRANSCRIPTIONAL REGULATOR"/>
    <property type="match status" value="1"/>
</dbReference>
<dbReference type="InterPro" id="IPR009057">
    <property type="entry name" value="Homeodomain-like_sf"/>
</dbReference>
<evidence type="ECO:0000256" key="3">
    <source>
        <dbReference type="ARBA" id="ARBA00023163"/>
    </source>
</evidence>
<dbReference type="GO" id="GO:0003700">
    <property type="term" value="F:DNA-binding transcription factor activity"/>
    <property type="evidence" value="ECO:0007669"/>
    <property type="project" value="InterPro"/>
</dbReference>
<dbReference type="InterPro" id="IPR018060">
    <property type="entry name" value="HTH_AraC"/>
</dbReference>
<dbReference type="EMBL" id="JAFNJU010000006">
    <property type="protein sequence ID" value="MBO1265119.1"/>
    <property type="molecule type" value="Genomic_DNA"/>
</dbReference>
<dbReference type="PROSITE" id="PS01124">
    <property type="entry name" value="HTH_ARAC_FAMILY_2"/>
    <property type="match status" value="1"/>
</dbReference>
<dbReference type="AlphaFoldDB" id="A0A939H6J3"/>
<keyword evidence="3" id="KW-0804">Transcription</keyword>
<dbReference type="Gene3D" id="1.10.10.60">
    <property type="entry name" value="Homeodomain-like"/>
    <property type="match status" value="2"/>
</dbReference>
<evidence type="ECO:0000256" key="2">
    <source>
        <dbReference type="ARBA" id="ARBA00023125"/>
    </source>
</evidence>
<dbReference type="RefSeq" id="WP_207599644.1">
    <property type="nucleotide sequence ID" value="NZ_JAFNJU010000006.1"/>
</dbReference>
<dbReference type="SUPFAM" id="SSF46689">
    <property type="entry name" value="Homeodomain-like"/>
    <property type="match status" value="1"/>
</dbReference>
<evidence type="ECO:0000313" key="7">
    <source>
        <dbReference type="Proteomes" id="UP000664218"/>
    </source>
</evidence>
<dbReference type="InterPro" id="IPR014710">
    <property type="entry name" value="RmlC-like_jellyroll"/>
</dbReference>
<evidence type="ECO:0000256" key="4">
    <source>
        <dbReference type="SAM" id="MobiDB-lite"/>
    </source>
</evidence>
<reference evidence="6" key="1">
    <citation type="submission" date="2021-03" db="EMBL/GenBank/DDBJ databases">
        <title>Proteiniclasticum marinus sp. nov., isolated from tidal flat sediment.</title>
        <authorList>
            <person name="Namirimu T."/>
            <person name="Yang J.-A."/>
            <person name="Yang S.-H."/>
            <person name="Kim Y.-J."/>
            <person name="Kwon K.K."/>
        </authorList>
    </citation>
    <scope>NUCLEOTIDE SEQUENCE</scope>
    <source>
        <strain evidence="6">SCR006</strain>
    </source>
</reference>
<dbReference type="InterPro" id="IPR003313">
    <property type="entry name" value="AraC-bd"/>
</dbReference>
<keyword evidence="1" id="KW-0805">Transcription regulation</keyword>
<sequence>MKQECIDVFKDHDLPFACYFNADMNHEETTHDEIEFVWLLEGSATIWCEGETYHLLPDTVFIFYVHQRHAMRSEDKTISASFRFRKDYLKSLHLYFERLPFRNRVFSFDELAHKYPEVPLIMYQLIKLMQSPGSSMHTRYQLIGYYNMYVFDLYSVRLKEKYLDIKKKNYDTYLDRLTRISAYVESCYKEKITLEALGKVAGISPSRLSHFIRERLGISFQEYLLKVRLEKALHALKHTELPIRDIVRDCGFSDQKYLNAIMKELFHLTAYQYRKIMKDEIHFGIRDFNYPDMLHEFTKKLHQIRDGEKKSSTAHEQGSGALMEQ</sequence>
<dbReference type="InterPro" id="IPR037923">
    <property type="entry name" value="HTH-like"/>
</dbReference>
<feature type="region of interest" description="Disordered" evidence="4">
    <location>
        <begin position="304"/>
        <end position="325"/>
    </location>
</feature>
<evidence type="ECO:0000259" key="5">
    <source>
        <dbReference type="PROSITE" id="PS01124"/>
    </source>
</evidence>
<name>A0A939H6J3_9CLOT</name>
<dbReference type="Pfam" id="PF02311">
    <property type="entry name" value="AraC_binding"/>
    <property type="match status" value="1"/>
</dbReference>
<keyword evidence="2" id="KW-0238">DNA-binding</keyword>
<keyword evidence="7" id="KW-1185">Reference proteome</keyword>
<dbReference type="GO" id="GO:0043565">
    <property type="term" value="F:sequence-specific DNA binding"/>
    <property type="evidence" value="ECO:0007669"/>
    <property type="project" value="InterPro"/>
</dbReference>
<dbReference type="PANTHER" id="PTHR43280:SF2">
    <property type="entry name" value="HTH-TYPE TRANSCRIPTIONAL REGULATOR EXSA"/>
    <property type="match status" value="1"/>
</dbReference>